<evidence type="ECO:0000313" key="2">
    <source>
        <dbReference type="EMBL" id="UYW01789.1"/>
    </source>
</evidence>
<protein>
    <recommendedName>
        <fullName evidence="4">Phage major capsid protein</fullName>
    </recommendedName>
</protein>
<organism evidence="2 3">
    <name type="scientific">Flavobacterium agricola</name>
    <dbReference type="NCBI Taxonomy" id="2870839"/>
    <lineage>
        <taxon>Bacteria</taxon>
        <taxon>Pseudomonadati</taxon>
        <taxon>Bacteroidota</taxon>
        <taxon>Flavobacteriia</taxon>
        <taxon>Flavobacteriales</taxon>
        <taxon>Flavobacteriaceae</taxon>
        <taxon>Flavobacterium</taxon>
    </lineage>
</organism>
<gene>
    <name evidence="2" type="ORF">K5I29_02370</name>
</gene>
<sequence>MFKYKTEAELTKMTPEERDQYSTDKREFEQKQSEKTIKEALDQFKKDLETEAKTSKEAAEQQIQSLKSDLEDQGKQISKLMEKEEEAGVNESIEKTFINALKKERDEDSELIANKQVRIALKDIPSNSVMTVNTVSAANFPSAGSSGVITSGMYGMWARFLGFFGLLSNESKIMDLIDVQPLNEARLFAINTTIIGDAEVTPECQLKPIVRMGFEDQTVDAEPIADMWLTNTKVRRFFPNLANFFKTAFGNLVNNKIPKEVLKVIRDNASAFTPNPLFNIDPNPNNYDALGAAIASLQLTGKDATGIVLSPIAYRNLKQSKFNGVYNLSNGNSISLIDGGLDWNGVKIPVIIDKDLGHDEYIVANFFEAVKGGVDNQLIYMETDGRTDSNQDSTTSLAKGVRTHVLQRFCAFMIPDGVKSLIIRDTFSNTKTLITPIEG</sequence>
<dbReference type="RefSeq" id="WP_264434263.1">
    <property type="nucleotide sequence ID" value="NZ_CP081495.1"/>
</dbReference>
<feature type="region of interest" description="Disordered" evidence="1">
    <location>
        <begin position="1"/>
        <end position="34"/>
    </location>
</feature>
<name>A0ABY6LZP7_9FLAO</name>
<dbReference type="EMBL" id="CP081495">
    <property type="protein sequence ID" value="UYW01789.1"/>
    <property type="molecule type" value="Genomic_DNA"/>
</dbReference>
<feature type="compositionally biased region" description="Basic and acidic residues" evidence="1">
    <location>
        <begin position="48"/>
        <end position="59"/>
    </location>
</feature>
<reference evidence="2" key="1">
    <citation type="submission" date="2021-08" db="EMBL/GenBank/DDBJ databases">
        <title>Flavobacterium sp. strain CC-SYL302.</title>
        <authorList>
            <person name="Lin S.-Y."/>
            <person name="Lee T.-H."/>
            <person name="Young C.-C."/>
        </authorList>
    </citation>
    <scope>NUCLEOTIDE SEQUENCE</scope>
    <source>
        <strain evidence="2">CC-SYL302</strain>
    </source>
</reference>
<evidence type="ECO:0008006" key="4">
    <source>
        <dbReference type="Google" id="ProtNLM"/>
    </source>
</evidence>
<dbReference type="Proteomes" id="UP001163328">
    <property type="component" value="Chromosome"/>
</dbReference>
<keyword evidence="3" id="KW-1185">Reference proteome</keyword>
<evidence type="ECO:0000256" key="1">
    <source>
        <dbReference type="SAM" id="MobiDB-lite"/>
    </source>
</evidence>
<evidence type="ECO:0000313" key="3">
    <source>
        <dbReference type="Proteomes" id="UP001163328"/>
    </source>
</evidence>
<proteinExistence type="predicted"/>
<accession>A0ABY6LZP7</accession>
<dbReference type="SUPFAM" id="SSF56563">
    <property type="entry name" value="Major capsid protein gp5"/>
    <property type="match status" value="1"/>
</dbReference>
<feature type="region of interest" description="Disordered" evidence="1">
    <location>
        <begin position="48"/>
        <end position="70"/>
    </location>
</feature>